<protein>
    <submittedName>
        <fullName evidence="3">Protein FAM214A</fullName>
    </submittedName>
</protein>
<dbReference type="InterPro" id="IPR025261">
    <property type="entry name" value="Atos-like_cons_dom"/>
</dbReference>
<comment type="caution">
    <text evidence="3">The sequence shown here is derived from an EMBL/GenBank/DDBJ whole genome shotgun (WGS) entry which is preliminary data.</text>
</comment>
<dbReference type="PANTHER" id="PTHR13199">
    <property type="entry name" value="GH03947P"/>
    <property type="match status" value="1"/>
</dbReference>
<proteinExistence type="predicted"/>
<dbReference type="Pfam" id="PF13889">
    <property type="entry name" value="Chromosome_seg"/>
    <property type="match status" value="1"/>
</dbReference>
<organism evidence="3 4">
    <name type="scientific">Neolecta irregularis (strain DAH-3)</name>
    <dbReference type="NCBI Taxonomy" id="1198029"/>
    <lineage>
        <taxon>Eukaryota</taxon>
        <taxon>Fungi</taxon>
        <taxon>Dikarya</taxon>
        <taxon>Ascomycota</taxon>
        <taxon>Taphrinomycotina</taxon>
        <taxon>Neolectales</taxon>
        <taxon>Neolectaceae</taxon>
        <taxon>Neolecta</taxon>
    </lineage>
</organism>
<dbReference type="Proteomes" id="UP000186594">
    <property type="component" value="Unassembled WGS sequence"/>
</dbReference>
<feature type="region of interest" description="Disordered" evidence="1">
    <location>
        <begin position="57"/>
        <end position="119"/>
    </location>
</feature>
<feature type="domain" description="Atos-like conserved" evidence="2">
    <location>
        <begin position="148"/>
        <end position="212"/>
    </location>
</feature>
<evidence type="ECO:0000259" key="2">
    <source>
        <dbReference type="SMART" id="SM01177"/>
    </source>
</evidence>
<evidence type="ECO:0000313" key="3">
    <source>
        <dbReference type="EMBL" id="OLL23280.1"/>
    </source>
</evidence>
<feature type="compositionally biased region" description="Polar residues" evidence="1">
    <location>
        <begin position="76"/>
        <end position="94"/>
    </location>
</feature>
<dbReference type="InterPro" id="IPR033473">
    <property type="entry name" value="Atos-like_C"/>
</dbReference>
<dbReference type="AlphaFoldDB" id="A0A1U7LKU6"/>
<dbReference type="Pfam" id="PF13915">
    <property type="entry name" value="DUF4210"/>
    <property type="match status" value="1"/>
</dbReference>
<dbReference type="OrthoDB" id="8625101at2759"/>
<name>A0A1U7LKU6_NEOID</name>
<keyword evidence="4" id="KW-1185">Reference proteome</keyword>
<evidence type="ECO:0000256" key="1">
    <source>
        <dbReference type="SAM" id="MobiDB-lite"/>
    </source>
</evidence>
<evidence type="ECO:0000313" key="4">
    <source>
        <dbReference type="Proteomes" id="UP000186594"/>
    </source>
</evidence>
<reference evidence="3 4" key="1">
    <citation type="submission" date="2016-04" db="EMBL/GenBank/DDBJ databases">
        <title>Evolutionary innovation and constraint leading to complex multicellularity in the Ascomycota.</title>
        <authorList>
            <person name="Cisse O."/>
            <person name="Nguyen A."/>
            <person name="Hewitt D.A."/>
            <person name="Jedd G."/>
            <person name="Stajich J.E."/>
        </authorList>
    </citation>
    <scope>NUCLEOTIDE SEQUENCE [LARGE SCALE GENOMIC DNA]</scope>
    <source>
        <strain evidence="3 4">DAH-3</strain>
    </source>
</reference>
<dbReference type="EMBL" id="LXFE01002007">
    <property type="protein sequence ID" value="OLL23280.1"/>
    <property type="molecule type" value="Genomic_DNA"/>
</dbReference>
<dbReference type="PANTHER" id="PTHR13199:SF11">
    <property type="entry name" value="PROTEIN ATOSSA"/>
    <property type="match status" value="1"/>
</dbReference>
<accession>A0A1U7LKU6</accession>
<gene>
    <name evidence="3" type="ORF">NEOLI_005129</name>
</gene>
<dbReference type="SMART" id="SM01177">
    <property type="entry name" value="DUF4210"/>
    <property type="match status" value="1"/>
</dbReference>
<dbReference type="OMA" id="GRIYLHR"/>
<sequence length="401" mass="44465">MPIQYIFPQHDSLQTHPLSGESRLDLINRLKAEQSLNLPSVPRTSRSLHSGDFTHDLYSGIASSTPPGSPRPAATHSRTPSFPTSPLVNTTYGSDGSDPIDIAPGQRKRSASRSADASAPLGWSQMSSYTRSLRRSSGNLADHHGGSFVGSYEESILNGRVSTTPSKPVTFISQIGVLSHGKCKPSLRCPSHISISFPAYFYKIQDSPSPYVGQIDLDAALQFARFPGGYRIPPRGQLQIIVKNPNKTAVKLFLVKYDLSDMPPATKTFIRQKSYSQVPGSKEALRYAVHLPICSPQKGRIYLHRNVKVVFANRVPDGKERLRIINQYPDEKYVSWSRRESSRKRLSFGPTDDGLGLSIIPEFESPTRSILTYIPDLPQEGFLAKGLRALDRTNCQNDSWR</sequence>
<dbReference type="InterPro" id="IPR051506">
    <property type="entry name" value="ATOS_Transcription_Regulators"/>
</dbReference>